<keyword evidence="10" id="KW-0393">Immunoglobulin domain</keyword>
<feature type="chain" id="PRO_5034648098" description="Immunoglobulin V-set domain-containing protein" evidence="11">
    <location>
        <begin position="22"/>
        <end position="266"/>
    </location>
</feature>
<evidence type="ECO:0000256" key="2">
    <source>
        <dbReference type="ARBA" id="ARBA00022475"/>
    </source>
</evidence>
<dbReference type="InterPro" id="IPR051713">
    <property type="entry name" value="T-cell_Activation_Regulation"/>
</dbReference>
<keyword evidence="3" id="KW-0812">Transmembrane</keyword>
<keyword evidence="5" id="KW-1133">Transmembrane helix</keyword>
<dbReference type="InterPro" id="IPR013783">
    <property type="entry name" value="Ig-like_fold"/>
</dbReference>
<dbReference type="KEGG" id="clum:117739344"/>
<evidence type="ECO:0000256" key="3">
    <source>
        <dbReference type="ARBA" id="ARBA00022692"/>
    </source>
</evidence>
<keyword evidence="7" id="KW-1015">Disulfide bond</keyword>
<evidence type="ECO:0000313" key="14">
    <source>
        <dbReference type="Proteomes" id="UP000694565"/>
    </source>
</evidence>
<dbReference type="InterPro" id="IPR013106">
    <property type="entry name" value="Ig_V-set"/>
</dbReference>
<dbReference type="GO" id="GO:0042102">
    <property type="term" value="P:positive regulation of T cell proliferation"/>
    <property type="evidence" value="ECO:0007669"/>
    <property type="project" value="TreeGrafter"/>
</dbReference>
<keyword evidence="6" id="KW-0472">Membrane</keyword>
<dbReference type="GO" id="GO:0007166">
    <property type="term" value="P:cell surface receptor signaling pathway"/>
    <property type="evidence" value="ECO:0007669"/>
    <property type="project" value="TreeGrafter"/>
</dbReference>
<dbReference type="Gene3D" id="2.60.40.10">
    <property type="entry name" value="Immunoglobulins"/>
    <property type="match status" value="1"/>
</dbReference>
<dbReference type="SUPFAM" id="SSF48726">
    <property type="entry name" value="Immunoglobulin"/>
    <property type="match status" value="1"/>
</dbReference>
<evidence type="ECO:0000256" key="4">
    <source>
        <dbReference type="ARBA" id="ARBA00022729"/>
    </source>
</evidence>
<keyword evidence="8" id="KW-0675">Receptor</keyword>
<dbReference type="GO" id="GO:0042130">
    <property type="term" value="P:negative regulation of T cell proliferation"/>
    <property type="evidence" value="ECO:0007669"/>
    <property type="project" value="TreeGrafter"/>
</dbReference>
<organism evidence="13 14">
    <name type="scientific">Cyclopterus lumpus</name>
    <name type="common">Lumpsucker</name>
    <dbReference type="NCBI Taxonomy" id="8103"/>
    <lineage>
        <taxon>Eukaryota</taxon>
        <taxon>Metazoa</taxon>
        <taxon>Chordata</taxon>
        <taxon>Craniata</taxon>
        <taxon>Vertebrata</taxon>
        <taxon>Euteleostomi</taxon>
        <taxon>Actinopterygii</taxon>
        <taxon>Neopterygii</taxon>
        <taxon>Teleostei</taxon>
        <taxon>Neoteleostei</taxon>
        <taxon>Acanthomorphata</taxon>
        <taxon>Eupercaria</taxon>
        <taxon>Perciformes</taxon>
        <taxon>Cottioidei</taxon>
        <taxon>Cottales</taxon>
        <taxon>Cyclopteridae</taxon>
        <taxon>Cyclopterus</taxon>
    </lineage>
</organism>
<proteinExistence type="predicted"/>
<evidence type="ECO:0000256" key="7">
    <source>
        <dbReference type="ARBA" id="ARBA00023157"/>
    </source>
</evidence>
<dbReference type="GeneTree" id="ENSGT01030000234828"/>
<dbReference type="Pfam" id="PF07686">
    <property type="entry name" value="V-set"/>
    <property type="match status" value="1"/>
</dbReference>
<evidence type="ECO:0000313" key="13">
    <source>
        <dbReference type="Ensembl" id="ENSCLMP00005016060.1"/>
    </source>
</evidence>
<dbReference type="GO" id="GO:0031295">
    <property type="term" value="P:T cell costimulation"/>
    <property type="evidence" value="ECO:0007669"/>
    <property type="project" value="TreeGrafter"/>
</dbReference>
<evidence type="ECO:0000256" key="1">
    <source>
        <dbReference type="ARBA" id="ARBA00004251"/>
    </source>
</evidence>
<name>A0A8C2XAY2_CYCLU</name>
<evidence type="ECO:0000256" key="9">
    <source>
        <dbReference type="ARBA" id="ARBA00023180"/>
    </source>
</evidence>
<dbReference type="GO" id="GO:0009897">
    <property type="term" value="C:external side of plasma membrane"/>
    <property type="evidence" value="ECO:0007669"/>
    <property type="project" value="TreeGrafter"/>
</dbReference>
<feature type="domain" description="Immunoglobulin V-set" evidence="12">
    <location>
        <begin position="26"/>
        <end position="134"/>
    </location>
</feature>
<dbReference type="PANTHER" id="PTHR25466">
    <property type="entry name" value="T-LYMPHOCYTE ACTIVATION ANTIGEN"/>
    <property type="match status" value="1"/>
</dbReference>
<sequence length="266" mass="29543">MHRISKPQWLFMFLHSFLVEASSPRPLSVTCQVGSRAVLPCSWKKLLDAAPPACHVQWASVDTVFELRGDQRWEAEEFQGRVEVPKEQLGGGDCSLVISDVQIGDTGSYESFMVVDGLRATKTRVFIQTVRLSVSDHKSLQSRGPGEDLVLDLYTRHSARVVFQDRNSSSWSLVWSREDGDSERLVKDPLAEQLTMKKLSMEDGGTYKVLDQHGLAVSTVQLSVGGSSTVQQLLEERPPTDDGARSSCSSFVFSLLVTSFQIIHLV</sequence>
<dbReference type="PANTHER" id="PTHR25466:SF11">
    <property type="entry name" value="GALECTIN 17-RELATED"/>
    <property type="match status" value="1"/>
</dbReference>
<dbReference type="InterPro" id="IPR036179">
    <property type="entry name" value="Ig-like_dom_sf"/>
</dbReference>
<keyword evidence="14" id="KW-1185">Reference proteome</keyword>
<dbReference type="GO" id="GO:0006955">
    <property type="term" value="P:immune response"/>
    <property type="evidence" value="ECO:0007669"/>
    <property type="project" value="TreeGrafter"/>
</dbReference>
<reference evidence="13" key="2">
    <citation type="submission" date="2025-09" db="UniProtKB">
        <authorList>
            <consortium name="Ensembl"/>
        </authorList>
    </citation>
    <scope>IDENTIFICATION</scope>
</reference>
<evidence type="ECO:0000256" key="10">
    <source>
        <dbReference type="ARBA" id="ARBA00023319"/>
    </source>
</evidence>
<dbReference type="GO" id="GO:0071222">
    <property type="term" value="P:cellular response to lipopolysaccharide"/>
    <property type="evidence" value="ECO:0007669"/>
    <property type="project" value="TreeGrafter"/>
</dbReference>
<feature type="signal peptide" evidence="11">
    <location>
        <begin position="1"/>
        <end position="21"/>
    </location>
</feature>
<dbReference type="AlphaFoldDB" id="A0A8C2XAY2"/>
<evidence type="ECO:0000256" key="11">
    <source>
        <dbReference type="SAM" id="SignalP"/>
    </source>
</evidence>
<accession>A0A8C2XAY2</accession>
<evidence type="ECO:0000256" key="6">
    <source>
        <dbReference type="ARBA" id="ARBA00023136"/>
    </source>
</evidence>
<dbReference type="OrthoDB" id="8951452at2759"/>
<comment type="subcellular location">
    <subcellularLocation>
        <location evidence="1">Cell membrane</location>
        <topology evidence="1">Single-pass type I membrane protein</topology>
    </subcellularLocation>
</comment>
<protein>
    <recommendedName>
        <fullName evidence="12">Immunoglobulin V-set domain-containing protein</fullName>
    </recommendedName>
</protein>
<evidence type="ECO:0000256" key="5">
    <source>
        <dbReference type="ARBA" id="ARBA00022989"/>
    </source>
</evidence>
<keyword evidence="2" id="KW-1003">Cell membrane</keyword>
<keyword evidence="9" id="KW-0325">Glycoprotein</keyword>
<evidence type="ECO:0000256" key="8">
    <source>
        <dbReference type="ARBA" id="ARBA00023170"/>
    </source>
</evidence>
<dbReference type="CTD" id="794824"/>
<evidence type="ECO:0000259" key="12">
    <source>
        <dbReference type="Pfam" id="PF07686"/>
    </source>
</evidence>
<reference evidence="13" key="1">
    <citation type="submission" date="2025-08" db="UniProtKB">
        <authorList>
            <consortium name="Ensembl"/>
        </authorList>
    </citation>
    <scope>IDENTIFICATION</scope>
</reference>
<dbReference type="Ensembl" id="ENSCLMT00005017032.1">
    <property type="protein sequence ID" value="ENSCLMP00005016060.1"/>
    <property type="gene ID" value="ENSCLMG00005008328.1"/>
</dbReference>
<gene>
    <name evidence="13" type="primary">igldcp</name>
</gene>
<keyword evidence="4 11" id="KW-0732">Signal</keyword>
<dbReference type="Proteomes" id="UP000694565">
    <property type="component" value="Unplaced"/>
</dbReference>